<dbReference type="InterPro" id="IPR006578">
    <property type="entry name" value="MADF-dom"/>
</dbReference>
<keyword evidence="3" id="KW-1185">Reference proteome</keyword>
<evidence type="ECO:0000259" key="1">
    <source>
        <dbReference type="Pfam" id="PF10545"/>
    </source>
</evidence>
<comment type="caution">
    <text evidence="2">The sequence shown here is derived from an EMBL/GenBank/DDBJ whole genome shotgun (WGS) entry which is preliminary data.</text>
</comment>
<gene>
    <name evidence="2" type="ORF">PR048_025563</name>
</gene>
<evidence type="ECO:0000313" key="3">
    <source>
        <dbReference type="Proteomes" id="UP001159363"/>
    </source>
</evidence>
<sequence length="93" mass="10986">MATRADYKDRKKRSEALQFLKDKYGMGTTKAALNKIKNLRSYFRRVHNEYLSKKKSGSDTADVPKPTWFLLQMFRNRPGSSTNHCFSFWMVTR</sequence>
<protein>
    <recommendedName>
        <fullName evidence="1">MADF domain-containing protein</fullName>
    </recommendedName>
</protein>
<feature type="domain" description="MADF" evidence="1">
    <location>
        <begin position="5"/>
        <end position="72"/>
    </location>
</feature>
<name>A0ABQ9GRM9_9NEOP</name>
<organism evidence="2 3">
    <name type="scientific">Dryococelus australis</name>
    <dbReference type="NCBI Taxonomy" id="614101"/>
    <lineage>
        <taxon>Eukaryota</taxon>
        <taxon>Metazoa</taxon>
        <taxon>Ecdysozoa</taxon>
        <taxon>Arthropoda</taxon>
        <taxon>Hexapoda</taxon>
        <taxon>Insecta</taxon>
        <taxon>Pterygota</taxon>
        <taxon>Neoptera</taxon>
        <taxon>Polyneoptera</taxon>
        <taxon>Phasmatodea</taxon>
        <taxon>Verophasmatodea</taxon>
        <taxon>Anareolatae</taxon>
        <taxon>Phasmatidae</taxon>
        <taxon>Eurycanthinae</taxon>
        <taxon>Dryococelus</taxon>
    </lineage>
</organism>
<dbReference type="Proteomes" id="UP001159363">
    <property type="component" value="Chromosome 9"/>
</dbReference>
<dbReference type="Pfam" id="PF10545">
    <property type="entry name" value="MADF_DNA_bdg"/>
    <property type="match status" value="1"/>
</dbReference>
<dbReference type="EMBL" id="JARBHB010000010">
    <property type="protein sequence ID" value="KAJ8874697.1"/>
    <property type="molecule type" value="Genomic_DNA"/>
</dbReference>
<accession>A0ABQ9GRM9</accession>
<evidence type="ECO:0000313" key="2">
    <source>
        <dbReference type="EMBL" id="KAJ8874697.1"/>
    </source>
</evidence>
<reference evidence="2 3" key="1">
    <citation type="submission" date="2023-02" db="EMBL/GenBank/DDBJ databases">
        <title>LHISI_Scaffold_Assembly.</title>
        <authorList>
            <person name="Stuart O.P."/>
            <person name="Cleave R."/>
            <person name="Magrath M.J.L."/>
            <person name="Mikheyev A.S."/>
        </authorList>
    </citation>
    <scope>NUCLEOTIDE SEQUENCE [LARGE SCALE GENOMIC DNA]</scope>
    <source>
        <strain evidence="2">Daus_M_001</strain>
        <tissue evidence="2">Leg muscle</tissue>
    </source>
</reference>
<proteinExistence type="predicted"/>